<keyword evidence="4" id="KW-0862">Zinc</keyword>
<dbReference type="PANTHER" id="PTHR42978:SF5">
    <property type="entry name" value="METALLO-BETA-LACTAMASE DOMAIN-CONTAINING PROTEIN"/>
    <property type="match status" value="1"/>
</dbReference>
<evidence type="ECO:0000313" key="7">
    <source>
        <dbReference type="Proteomes" id="UP000286045"/>
    </source>
</evidence>
<dbReference type="GO" id="GO:0016787">
    <property type="term" value="F:hydrolase activity"/>
    <property type="evidence" value="ECO:0007669"/>
    <property type="project" value="UniProtKB-KW"/>
</dbReference>
<reference evidence="6 7" key="1">
    <citation type="submission" date="2018-12" db="EMBL/GenBank/DDBJ databases">
        <title>Draft genome sequence of Xylaria grammica IHI A82.</title>
        <authorList>
            <person name="Buettner E."/>
            <person name="Kellner H."/>
        </authorList>
    </citation>
    <scope>NUCLEOTIDE SEQUENCE [LARGE SCALE GENOMIC DNA]</scope>
    <source>
        <strain evidence="6 7">IHI A82</strain>
    </source>
</reference>
<dbReference type="GO" id="GO:0046872">
    <property type="term" value="F:metal ion binding"/>
    <property type="evidence" value="ECO:0007669"/>
    <property type="project" value="UniProtKB-KW"/>
</dbReference>
<dbReference type="EMBL" id="RYZI01000095">
    <property type="protein sequence ID" value="RWA10962.1"/>
    <property type="molecule type" value="Genomic_DNA"/>
</dbReference>
<dbReference type="Pfam" id="PF00753">
    <property type="entry name" value="Lactamase_B"/>
    <property type="match status" value="1"/>
</dbReference>
<evidence type="ECO:0000256" key="3">
    <source>
        <dbReference type="ARBA" id="ARBA00022801"/>
    </source>
</evidence>
<comment type="caution">
    <text evidence="6">The sequence shown here is derived from an EMBL/GenBank/DDBJ whole genome shotgun (WGS) entry which is preliminary data.</text>
</comment>
<name>A0A439D976_9PEZI</name>
<evidence type="ECO:0000256" key="1">
    <source>
        <dbReference type="ARBA" id="ARBA00007749"/>
    </source>
</evidence>
<keyword evidence="7" id="KW-1185">Reference proteome</keyword>
<dbReference type="SMART" id="SM00849">
    <property type="entry name" value="Lactamase_B"/>
    <property type="match status" value="1"/>
</dbReference>
<dbReference type="AlphaFoldDB" id="A0A439D976"/>
<dbReference type="STRING" id="363999.A0A439D976"/>
<protein>
    <recommendedName>
        <fullName evidence="5">Metallo-beta-lactamase domain-containing protein</fullName>
    </recommendedName>
</protein>
<dbReference type="InterPro" id="IPR051013">
    <property type="entry name" value="MBL_superfamily_lactonases"/>
</dbReference>
<dbReference type="Proteomes" id="UP000286045">
    <property type="component" value="Unassembled WGS sequence"/>
</dbReference>
<dbReference type="InterPro" id="IPR001279">
    <property type="entry name" value="Metallo-B-lactamas"/>
</dbReference>
<dbReference type="PANTHER" id="PTHR42978">
    <property type="entry name" value="QUORUM-QUENCHING LACTONASE YTNP-RELATED-RELATED"/>
    <property type="match status" value="1"/>
</dbReference>
<dbReference type="InterPro" id="IPR036866">
    <property type="entry name" value="RibonucZ/Hydroxyglut_hydro"/>
</dbReference>
<organism evidence="6 7">
    <name type="scientific">Xylaria grammica</name>
    <dbReference type="NCBI Taxonomy" id="363999"/>
    <lineage>
        <taxon>Eukaryota</taxon>
        <taxon>Fungi</taxon>
        <taxon>Dikarya</taxon>
        <taxon>Ascomycota</taxon>
        <taxon>Pezizomycotina</taxon>
        <taxon>Sordariomycetes</taxon>
        <taxon>Xylariomycetidae</taxon>
        <taxon>Xylariales</taxon>
        <taxon>Xylariaceae</taxon>
        <taxon>Xylaria</taxon>
    </lineage>
</organism>
<dbReference type="CDD" id="cd07730">
    <property type="entry name" value="metallo-hydrolase-like_MBL-fold"/>
    <property type="match status" value="1"/>
</dbReference>
<keyword evidence="2" id="KW-0479">Metal-binding</keyword>
<dbReference type="Gene3D" id="3.60.15.10">
    <property type="entry name" value="Ribonuclease Z/Hydroxyacylglutathione hydrolase-like"/>
    <property type="match status" value="1"/>
</dbReference>
<sequence length="392" mass="43366">MQDQTNPDPLTPPELRIPASSSMVEVRVIDTNTLIHLNPKLFWQPHIANFTGVYAPDYCFLVSNGERHVLFDLGVRPDWHNYAPRVVSSIDATTTITVGTDVSSMLDSGKSGLGIRSKDIEAVIWSHNHFDHIGDMSRFPGTTRLVVGPGVRAASWPGYPSNPDSLVLDADAEGRVVQELSFQSHDSRQATPFKIGRFDAFDYFGDGSFYLLNAPGHAVGHLCGLARTTSEPGQDGRISSSFVFMGADACHHLGVLRPSVYMPIPTIDVLNAVIHVNTVAERGVAPCICPGELLHEHMEYKDQPFFTVTRGPLFVDYDSAMDTVDKIKELDAAENVFVVMAHDLSIRDKIAFFPRTINDWMSSGVKEETRWLFCEDIVPALAQNRATRARVL</sequence>
<evidence type="ECO:0000256" key="2">
    <source>
        <dbReference type="ARBA" id="ARBA00022723"/>
    </source>
</evidence>
<gene>
    <name evidence="6" type="ORF">EKO27_g4157</name>
</gene>
<accession>A0A439D976</accession>
<evidence type="ECO:0000259" key="5">
    <source>
        <dbReference type="SMART" id="SM00849"/>
    </source>
</evidence>
<dbReference type="SUPFAM" id="SSF56281">
    <property type="entry name" value="Metallo-hydrolase/oxidoreductase"/>
    <property type="match status" value="1"/>
</dbReference>
<evidence type="ECO:0000256" key="4">
    <source>
        <dbReference type="ARBA" id="ARBA00022833"/>
    </source>
</evidence>
<evidence type="ECO:0000313" key="6">
    <source>
        <dbReference type="EMBL" id="RWA10962.1"/>
    </source>
</evidence>
<comment type="similarity">
    <text evidence="1">Belongs to the metallo-beta-lactamase superfamily.</text>
</comment>
<proteinExistence type="inferred from homology"/>
<keyword evidence="3" id="KW-0378">Hydrolase</keyword>
<feature type="domain" description="Metallo-beta-lactamase" evidence="5">
    <location>
        <begin position="56"/>
        <end position="273"/>
    </location>
</feature>